<name>A0A550JJB7_9BACT</name>
<dbReference type="AlphaFoldDB" id="A0A550JJB7"/>
<feature type="compositionally biased region" description="Acidic residues" evidence="1">
    <location>
        <begin position="57"/>
        <end position="76"/>
    </location>
</feature>
<organism evidence="2 3">
    <name type="scientific">Trichloromonas acetexigens</name>
    <dbReference type="NCBI Taxonomy" id="38815"/>
    <lineage>
        <taxon>Bacteria</taxon>
        <taxon>Pseudomonadati</taxon>
        <taxon>Thermodesulfobacteriota</taxon>
        <taxon>Desulfuromonadia</taxon>
        <taxon>Desulfuromonadales</taxon>
        <taxon>Trichloromonadaceae</taxon>
        <taxon>Trichloromonas</taxon>
    </lineage>
</organism>
<gene>
    <name evidence="2" type="ORF">FL622_04100</name>
</gene>
<accession>A0A550JJB7</accession>
<feature type="region of interest" description="Disordered" evidence="1">
    <location>
        <begin position="1"/>
        <end position="31"/>
    </location>
</feature>
<evidence type="ECO:0000313" key="2">
    <source>
        <dbReference type="EMBL" id="TRO83273.1"/>
    </source>
</evidence>
<comment type="caution">
    <text evidence="2">The sequence shown here is derived from an EMBL/GenBank/DDBJ whole genome shotgun (WGS) entry which is preliminary data.</text>
</comment>
<dbReference type="Proteomes" id="UP000317155">
    <property type="component" value="Unassembled WGS sequence"/>
</dbReference>
<proteinExistence type="predicted"/>
<dbReference type="RefSeq" id="WP_092056062.1">
    <property type="nucleotide sequence ID" value="NZ_FOJJ01000012.1"/>
</dbReference>
<keyword evidence="3" id="KW-1185">Reference proteome</keyword>
<dbReference type="OrthoDB" id="5406094at2"/>
<dbReference type="EMBL" id="VJVV01000002">
    <property type="protein sequence ID" value="TRO83273.1"/>
    <property type="molecule type" value="Genomic_DNA"/>
</dbReference>
<evidence type="ECO:0000256" key="1">
    <source>
        <dbReference type="SAM" id="MobiDB-lite"/>
    </source>
</evidence>
<feature type="region of interest" description="Disordered" evidence="1">
    <location>
        <begin position="55"/>
        <end position="76"/>
    </location>
</feature>
<evidence type="ECO:0000313" key="3">
    <source>
        <dbReference type="Proteomes" id="UP000317155"/>
    </source>
</evidence>
<reference evidence="2 3" key="1">
    <citation type="submission" date="2019-07" db="EMBL/GenBank/DDBJ databases">
        <title>Insights of Desulfuromonas acetexigens electromicrobiology.</title>
        <authorList>
            <person name="Katuri K."/>
            <person name="Sapireddy V."/>
            <person name="Shaw D.R."/>
            <person name="Saikaly P."/>
        </authorList>
    </citation>
    <scope>NUCLEOTIDE SEQUENCE [LARGE SCALE GENOMIC DNA]</scope>
    <source>
        <strain evidence="2 3">2873</strain>
    </source>
</reference>
<sequence>MNEEQIPESGNDRTSPTNEGAEPTPLADRFPELAEIEREVAARIRDNQRFLERFMDEDFAEEAEESGEEDGDFEEL</sequence>
<protein>
    <submittedName>
        <fullName evidence="2">Uncharacterized protein</fullName>
    </submittedName>
</protein>